<evidence type="ECO:0000256" key="2">
    <source>
        <dbReference type="SAM" id="SignalP"/>
    </source>
</evidence>
<name>F4R3H1_MELLP</name>
<feature type="chain" id="PRO_5003314750" evidence="2">
    <location>
        <begin position="23"/>
        <end position="141"/>
    </location>
</feature>
<organism evidence="4">
    <name type="scientific">Melampsora larici-populina (strain 98AG31 / pathotype 3-4-7)</name>
    <name type="common">Poplar leaf rust fungus</name>
    <dbReference type="NCBI Taxonomy" id="747676"/>
    <lineage>
        <taxon>Eukaryota</taxon>
        <taxon>Fungi</taxon>
        <taxon>Dikarya</taxon>
        <taxon>Basidiomycota</taxon>
        <taxon>Pucciniomycotina</taxon>
        <taxon>Pucciniomycetes</taxon>
        <taxon>Pucciniales</taxon>
        <taxon>Melampsoraceae</taxon>
        <taxon>Melampsora</taxon>
    </lineage>
</organism>
<protein>
    <submittedName>
        <fullName evidence="3">Secreted protein</fullName>
    </submittedName>
</protein>
<dbReference type="RefSeq" id="XP_007403565.1">
    <property type="nucleotide sequence ID" value="XM_007403503.1"/>
</dbReference>
<dbReference type="Proteomes" id="UP000001072">
    <property type="component" value="Unassembled WGS sequence"/>
</dbReference>
<evidence type="ECO:0000313" key="3">
    <source>
        <dbReference type="EMBL" id="EGG12627.1"/>
    </source>
</evidence>
<dbReference type="HOGENOM" id="CLU_145558_0_0_1"/>
<dbReference type="InParanoid" id="F4R3H1"/>
<keyword evidence="4" id="KW-1185">Reference proteome</keyword>
<feature type="compositionally biased region" description="Low complexity" evidence="1">
    <location>
        <begin position="23"/>
        <end position="48"/>
    </location>
</feature>
<dbReference type="GeneID" id="18929184"/>
<keyword evidence="2" id="KW-0732">Signal</keyword>
<feature type="compositionally biased region" description="Polar residues" evidence="1">
    <location>
        <begin position="71"/>
        <end position="81"/>
    </location>
</feature>
<feature type="signal peptide" evidence="2">
    <location>
        <begin position="1"/>
        <end position="22"/>
    </location>
</feature>
<proteinExistence type="predicted"/>
<evidence type="ECO:0000256" key="1">
    <source>
        <dbReference type="SAM" id="MobiDB-lite"/>
    </source>
</evidence>
<evidence type="ECO:0000313" key="4">
    <source>
        <dbReference type="Proteomes" id="UP000001072"/>
    </source>
</evidence>
<dbReference type="KEGG" id="mlr:MELLADRAFT_58423"/>
<dbReference type="VEuPathDB" id="FungiDB:MELLADRAFT_58423"/>
<dbReference type="AlphaFoldDB" id="F4R3H1"/>
<dbReference type="EMBL" id="GL883090">
    <property type="protein sequence ID" value="EGG12627.1"/>
    <property type="molecule type" value="Genomic_DNA"/>
</dbReference>
<sequence length="141" mass="14351">MLFSFSVIGCAILAPSFLFVASSPSPQTSSEQSSMNSMGNSTSSNVSTKHQAHQSSLANTDGDETDHGISYDNNATHSSPGTVGRAVSNERVLATIKGGRSAVGARGGARGGAYRSDAHLPIPMAGWALLSVVAGISSLVL</sequence>
<gene>
    <name evidence="3" type="ORF">MELLADRAFT_58423</name>
</gene>
<accession>F4R3H1</accession>
<reference evidence="4" key="1">
    <citation type="journal article" date="2011" name="Proc. Natl. Acad. Sci. U.S.A.">
        <title>Obligate biotrophy features unraveled by the genomic analysis of rust fungi.</title>
        <authorList>
            <person name="Duplessis S."/>
            <person name="Cuomo C.A."/>
            <person name="Lin Y.-C."/>
            <person name="Aerts A."/>
            <person name="Tisserant E."/>
            <person name="Veneault-Fourrey C."/>
            <person name="Joly D.L."/>
            <person name="Hacquard S."/>
            <person name="Amselem J."/>
            <person name="Cantarel B.L."/>
            <person name="Chiu R."/>
            <person name="Coutinho P.M."/>
            <person name="Feau N."/>
            <person name="Field M."/>
            <person name="Frey P."/>
            <person name="Gelhaye E."/>
            <person name="Goldberg J."/>
            <person name="Grabherr M.G."/>
            <person name="Kodira C.D."/>
            <person name="Kohler A."/>
            <person name="Kuees U."/>
            <person name="Lindquist E.A."/>
            <person name="Lucas S.M."/>
            <person name="Mago R."/>
            <person name="Mauceli E."/>
            <person name="Morin E."/>
            <person name="Murat C."/>
            <person name="Pangilinan J.L."/>
            <person name="Park R."/>
            <person name="Pearson M."/>
            <person name="Quesneville H."/>
            <person name="Rouhier N."/>
            <person name="Sakthikumar S."/>
            <person name="Salamov A.A."/>
            <person name="Schmutz J."/>
            <person name="Selles B."/>
            <person name="Shapiro H."/>
            <person name="Tanguay P."/>
            <person name="Tuskan G.A."/>
            <person name="Henrissat B."/>
            <person name="Van de Peer Y."/>
            <person name="Rouze P."/>
            <person name="Ellis J.G."/>
            <person name="Dodds P.N."/>
            <person name="Schein J.E."/>
            <person name="Zhong S."/>
            <person name="Hamelin R.C."/>
            <person name="Grigoriev I.V."/>
            <person name="Szabo L.J."/>
            <person name="Martin F."/>
        </authorList>
    </citation>
    <scope>NUCLEOTIDE SEQUENCE [LARGE SCALE GENOMIC DNA]</scope>
    <source>
        <strain evidence="4">98AG31 / pathotype 3-4-7</strain>
    </source>
</reference>
<feature type="region of interest" description="Disordered" evidence="1">
    <location>
        <begin position="23"/>
        <end position="87"/>
    </location>
</feature>